<evidence type="ECO:0000256" key="2">
    <source>
        <dbReference type="ARBA" id="ARBA00010792"/>
    </source>
</evidence>
<dbReference type="AlphaFoldDB" id="A0A1G6HKL5"/>
<keyword evidence="3 7" id="KW-1003">Cell membrane</keyword>
<dbReference type="GO" id="GO:0005886">
    <property type="term" value="C:plasma membrane"/>
    <property type="evidence" value="ECO:0007669"/>
    <property type="project" value="UniProtKB-SubCell"/>
</dbReference>
<evidence type="ECO:0000256" key="4">
    <source>
        <dbReference type="ARBA" id="ARBA00022692"/>
    </source>
</evidence>
<dbReference type="EMBL" id="FMYG01000002">
    <property type="protein sequence ID" value="SDB94648.1"/>
    <property type="molecule type" value="Genomic_DNA"/>
</dbReference>
<feature type="transmembrane region" description="Helical" evidence="7">
    <location>
        <begin position="69"/>
        <end position="94"/>
    </location>
</feature>
<organism evidence="9 10">
    <name type="scientific">Microbacterium enclense</name>
    <dbReference type="NCBI Taxonomy" id="993073"/>
    <lineage>
        <taxon>Bacteria</taxon>
        <taxon>Bacillati</taxon>
        <taxon>Actinomycetota</taxon>
        <taxon>Actinomycetes</taxon>
        <taxon>Micrococcales</taxon>
        <taxon>Microbacteriaceae</taxon>
        <taxon>Microbacterium</taxon>
    </lineage>
</organism>
<reference evidence="9 10" key="1">
    <citation type="submission" date="2016-09" db="EMBL/GenBank/DDBJ databases">
        <authorList>
            <person name="Capua I."/>
            <person name="De Benedictis P."/>
            <person name="Joannis T."/>
            <person name="Lombin L.H."/>
            <person name="Cattoli G."/>
        </authorList>
    </citation>
    <scope>NUCLEOTIDE SEQUENCE [LARGE SCALE GENOMIC DNA]</scope>
    <source>
        <strain evidence="9 10">NIO-1002</strain>
    </source>
</reference>
<dbReference type="PANTHER" id="PTHR30353">
    <property type="entry name" value="INNER MEMBRANE PROTEIN DEDA-RELATED"/>
    <property type="match status" value="1"/>
</dbReference>
<dbReference type="InterPro" id="IPR032818">
    <property type="entry name" value="DedA-like"/>
</dbReference>
<protein>
    <submittedName>
        <fullName evidence="9">Membrane protein DedA, SNARE-associated domain</fullName>
    </submittedName>
</protein>
<gene>
    <name evidence="9" type="ORF">SAMN05216418_1301</name>
</gene>
<dbReference type="PANTHER" id="PTHR30353:SF15">
    <property type="entry name" value="INNER MEMBRANE PROTEIN YABI"/>
    <property type="match status" value="1"/>
</dbReference>
<feature type="domain" description="VTT" evidence="8">
    <location>
        <begin position="49"/>
        <end position="171"/>
    </location>
</feature>
<feature type="transmembrane region" description="Helical" evidence="7">
    <location>
        <begin position="153"/>
        <end position="176"/>
    </location>
</feature>
<keyword evidence="4 7" id="KW-0812">Transmembrane</keyword>
<comment type="subcellular location">
    <subcellularLocation>
        <location evidence="1 7">Cell membrane</location>
        <topology evidence="1 7">Multi-pass membrane protein</topology>
    </subcellularLocation>
</comment>
<dbReference type="Proteomes" id="UP000183203">
    <property type="component" value="Unassembled WGS sequence"/>
</dbReference>
<evidence type="ECO:0000256" key="7">
    <source>
        <dbReference type="RuleBase" id="RU367016"/>
    </source>
</evidence>
<feature type="transmembrane region" description="Helical" evidence="7">
    <location>
        <begin position="27"/>
        <end position="49"/>
    </location>
</feature>
<dbReference type="STRING" id="993073.AS029_05260"/>
<evidence type="ECO:0000313" key="9">
    <source>
        <dbReference type="EMBL" id="SDB94648.1"/>
    </source>
</evidence>
<sequence length="235" mass="25644">MSDGSRLTGVNEILTWLLDVVQNVDPVLRTVIAGIAVMLETSVLVGLIVPGDTMVIVAGTAVGSPLEGVVLAAAVVVGALLGESFGFWLGRYFGPRIRASRLGRKLGERNWNRADRYLRRRGGLAIFLSRFLPVLHSLVPLTVGMSGYSYRRFLAWTTPACVIWAGLYISVAATAAGTYRELADQLHYAGYIFVGILVVFLVLVFVGKKLIERAERRHLADDDQILEQADGDVKD</sequence>
<evidence type="ECO:0000313" key="10">
    <source>
        <dbReference type="Proteomes" id="UP000183203"/>
    </source>
</evidence>
<proteinExistence type="inferred from homology"/>
<evidence type="ECO:0000256" key="5">
    <source>
        <dbReference type="ARBA" id="ARBA00022989"/>
    </source>
</evidence>
<comment type="similarity">
    <text evidence="2 7">Belongs to the DedA family.</text>
</comment>
<accession>A0A1G6HKL5</accession>
<name>A0A1G6HKL5_9MICO</name>
<evidence type="ECO:0000256" key="1">
    <source>
        <dbReference type="ARBA" id="ARBA00004651"/>
    </source>
</evidence>
<dbReference type="InterPro" id="IPR032816">
    <property type="entry name" value="VTT_dom"/>
</dbReference>
<dbReference type="Pfam" id="PF09335">
    <property type="entry name" value="VTT_dom"/>
    <property type="match status" value="1"/>
</dbReference>
<evidence type="ECO:0000259" key="8">
    <source>
        <dbReference type="Pfam" id="PF09335"/>
    </source>
</evidence>
<evidence type="ECO:0000256" key="6">
    <source>
        <dbReference type="ARBA" id="ARBA00023136"/>
    </source>
</evidence>
<keyword evidence="6 7" id="KW-0472">Membrane</keyword>
<evidence type="ECO:0000256" key="3">
    <source>
        <dbReference type="ARBA" id="ARBA00022475"/>
    </source>
</evidence>
<keyword evidence="5 7" id="KW-1133">Transmembrane helix</keyword>
<feature type="transmembrane region" description="Helical" evidence="7">
    <location>
        <begin position="188"/>
        <end position="207"/>
    </location>
</feature>